<feature type="domain" description="NAD-dependent epimerase/dehydratase" evidence="1">
    <location>
        <begin position="4"/>
        <end position="116"/>
    </location>
</feature>
<proteinExistence type="predicted"/>
<dbReference type="InterPro" id="IPR036291">
    <property type="entry name" value="NAD(P)-bd_dom_sf"/>
</dbReference>
<dbReference type="SUPFAM" id="SSF51735">
    <property type="entry name" value="NAD(P)-binding Rossmann-fold domains"/>
    <property type="match status" value="1"/>
</dbReference>
<protein>
    <recommendedName>
        <fullName evidence="1">NAD-dependent epimerase/dehydratase domain-containing protein</fullName>
    </recommendedName>
</protein>
<dbReference type="RefSeq" id="WP_015385566.1">
    <property type="nucleotide sequence ID" value="NC_020246.1"/>
</dbReference>
<dbReference type="Pfam" id="PF01370">
    <property type="entry name" value="Epimerase"/>
    <property type="match status" value="1"/>
</dbReference>
<dbReference type="KEGG" id="sacn:SacN8_05610"/>
<dbReference type="HOGENOM" id="CLU_007383_12_4_2"/>
<organism evidence="3">
    <name type="scientific">Sulfolobus acidocaldarius N8</name>
    <dbReference type="NCBI Taxonomy" id="1028566"/>
    <lineage>
        <taxon>Archaea</taxon>
        <taxon>Thermoproteota</taxon>
        <taxon>Thermoprotei</taxon>
        <taxon>Sulfolobales</taxon>
        <taxon>Sulfolobaceae</taxon>
        <taxon>Sulfolobus</taxon>
    </lineage>
</organism>
<name>M1IQN0_9CREN</name>
<reference evidence="2 3" key="1">
    <citation type="journal article" date="2012" name="ISME J.">
        <title>Genomic evidence of rapid, global-scale gene flow in a Sulfolobus species.</title>
        <authorList>
            <person name="Mao D."/>
            <person name="Grogan D."/>
        </authorList>
    </citation>
    <scope>NUCLEOTIDE SEQUENCE [LARGE SCALE GENOMIC DNA]</scope>
    <source>
        <strain evidence="2 3">N8</strain>
    </source>
</reference>
<dbReference type="Proteomes" id="UP000011281">
    <property type="component" value="Chromosome"/>
</dbReference>
<dbReference type="Gene3D" id="3.40.50.720">
    <property type="entry name" value="NAD(P)-binding Rossmann-like Domain"/>
    <property type="match status" value="1"/>
</dbReference>
<dbReference type="PATRIC" id="fig|1028566.6.peg.1107"/>
<dbReference type="EMBL" id="CP002817">
    <property type="protein sequence ID" value="AGE71087.1"/>
    <property type="molecule type" value="Genomic_DNA"/>
</dbReference>
<dbReference type="AlphaFoldDB" id="M1IQN0"/>
<evidence type="ECO:0000313" key="2">
    <source>
        <dbReference type="EMBL" id="AGE71087.1"/>
    </source>
</evidence>
<sequence>MMKVLVVGASGVLGRNVIPLLVREGYEVTGITRSVEKVGILRSLGSHPVVCNVYDMPRLYNVVRESNPDVIISFLTDLPDDMKLINEFAPLNNKIRREGTANLIRVSKDIGVSRIYMESVAWKLNGDSGRAVDEMESIVKEANGVVLRYGRLYGEGTYYVNEIPPPPRVRIDKAALMTVEAL</sequence>
<evidence type="ECO:0000313" key="3">
    <source>
        <dbReference type="Proteomes" id="UP000011281"/>
    </source>
</evidence>
<accession>M1IQN0</accession>
<gene>
    <name evidence="2" type="ORF">SacN8_05610</name>
</gene>
<evidence type="ECO:0000259" key="1">
    <source>
        <dbReference type="Pfam" id="PF01370"/>
    </source>
</evidence>
<dbReference type="InterPro" id="IPR001509">
    <property type="entry name" value="Epimerase_deHydtase"/>
</dbReference>
<dbReference type="GeneID" id="14551656"/>